<keyword evidence="4" id="KW-1185">Reference proteome</keyword>
<dbReference type="RefSeq" id="WP_092867799.1">
    <property type="nucleotide sequence ID" value="NZ_FPCH01000002.1"/>
</dbReference>
<keyword evidence="3" id="KW-0808">Transferase</keyword>
<dbReference type="Proteomes" id="UP000199423">
    <property type="component" value="Unassembled WGS sequence"/>
</dbReference>
<protein>
    <submittedName>
        <fullName evidence="3">Glycosyltransferase, GT2 family</fullName>
    </submittedName>
</protein>
<evidence type="ECO:0000256" key="1">
    <source>
        <dbReference type="SAM" id="Phobius"/>
    </source>
</evidence>
<gene>
    <name evidence="3" type="ORF">SAMN04488557_2304</name>
</gene>
<feature type="domain" description="Glycosyltransferase 2-like" evidence="2">
    <location>
        <begin position="6"/>
        <end position="146"/>
    </location>
</feature>
<dbReference type="Pfam" id="PF00535">
    <property type="entry name" value="Glycos_transf_2"/>
    <property type="match status" value="1"/>
</dbReference>
<evidence type="ECO:0000313" key="3">
    <source>
        <dbReference type="EMBL" id="SFV34377.1"/>
    </source>
</evidence>
<dbReference type="PANTHER" id="PTHR43685">
    <property type="entry name" value="GLYCOSYLTRANSFERASE"/>
    <property type="match status" value="1"/>
</dbReference>
<feature type="transmembrane region" description="Helical" evidence="1">
    <location>
        <begin position="254"/>
        <end position="273"/>
    </location>
</feature>
<dbReference type="InterPro" id="IPR029044">
    <property type="entry name" value="Nucleotide-diphossugar_trans"/>
</dbReference>
<name>A0A1I7NI98_9HYPH</name>
<dbReference type="CDD" id="cd00761">
    <property type="entry name" value="Glyco_tranf_GTA_type"/>
    <property type="match status" value="1"/>
</dbReference>
<dbReference type="InterPro" id="IPR001173">
    <property type="entry name" value="Glyco_trans_2-like"/>
</dbReference>
<dbReference type="STRING" id="51670.SAMN04488557_2304"/>
<dbReference type="OrthoDB" id="6116224at2"/>
<evidence type="ECO:0000259" key="2">
    <source>
        <dbReference type="Pfam" id="PF00535"/>
    </source>
</evidence>
<sequence>MARFTVTVCTSKRPQMLSRALESLSRLSIPDGSSLTIVVVENDHEQRSLSVVDQFRSSHAIPINYYLEPKIGIPHARNRAIEAAIAGNCDWIAMLDDDEYAEPDWLLQLFNGCTRFDADVATGPVTQVTDSEPPHWWKPISQSRRVTGEFRRDAYTNNVLLNSRIVAGDGLGLRFDDRLTFGAEDVDFFRRAHAKGARIVFVAEAMVIETVPTSRLTLRRILERTYMVAAAAVFLDIMRDGYPKTLARRLPHGVRRIFIGILLMLAGACLWPLRRFAGEKTMLKGMISVTKAWGNLSGFFGRTSTYYRRVDGA</sequence>
<dbReference type="EMBL" id="FPCH01000002">
    <property type="protein sequence ID" value="SFV34377.1"/>
    <property type="molecule type" value="Genomic_DNA"/>
</dbReference>
<proteinExistence type="predicted"/>
<dbReference type="AlphaFoldDB" id="A0A1I7NI98"/>
<keyword evidence="1" id="KW-0812">Transmembrane</keyword>
<evidence type="ECO:0000313" key="4">
    <source>
        <dbReference type="Proteomes" id="UP000199423"/>
    </source>
</evidence>
<dbReference type="GO" id="GO:0016740">
    <property type="term" value="F:transferase activity"/>
    <property type="evidence" value="ECO:0007669"/>
    <property type="project" value="UniProtKB-KW"/>
</dbReference>
<accession>A0A1I7NI98</accession>
<organism evidence="3 4">
    <name type="scientific">Hyphomicrobium facile</name>
    <dbReference type="NCBI Taxonomy" id="51670"/>
    <lineage>
        <taxon>Bacteria</taxon>
        <taxon>Pseudomonadati</taxon>
        <taxon>Pseudomonadota</taxon>
        <taxon>Alphaproteobacteria</taxon>
        <taxon>Hyphomicrobiales</taxon>
        <taxon>Hyphomicrobiaceae</taxon>
        <taxon>Hyphomicrobium</taxon>
    </lineage>
</organism>
<keyword evidence="1" id="KW-0472">Membrane</keyword>
<keyword evidence="1" id="KW-1133">Transmembrane helix</keyword>
<dbReference type="InterPro" id="IPR050834">
    <property type="entry name" value="Glycosyltransf_2"/>
</dbReference>
<dbReference type="Gene3D" id="3.90.550.10">
    <property type="entry name" value="Spore Coat Polysaccharide Biosynthesis Protein SpsA, Chain A"/>
    <property type="match status" value="1"/>
</dbReference>
<dbReference type="PANTHER" id="PTHR43685:SF11">
    <property type="entry name" value="GLYCOSYLTRANSFERASE TAGX-RELATED"/>
    <property type="match status" value="1"/>
</dbReference>
<dbReference type="SUPFAM" id="SSF53448">
    <property type="entry name" value="Nucleotide-diphospho-sugar transferases"/>
    <property type="match status" value="1"/>
</dbReference>
<reference evidence="4" key="1">
    <citation type="submission" date="2016-10" db="EMBL/GenBank/DDBJ databases">
        <authorList>
            <person name="Varghese N."/>
            <person name="Submissions S."/>
        </authorList>
    </citation>
    <scope>NUCLEOTIDE SEQUENCE [LARGE SCALE GENOMIC DNA]</scope>
    <source>
        <strain evidence="4">DSM 1565</strain>
    </source>
</reference>